<accession>A0A9W7FU24</accession>
<sequence>MLSELAWFENQLKECGVSVPRDVRVSERSSKKKKETKVVMEKANFNASLPMSPASLESPDVKVNSNNKRSKDTPSPQREPGRGSRKKKTSLKKLENWE</sequence>
<dbReference type="OrthoDB" id="10518747at2759"/>
<gene>
    <name evidence="2" type="ORF">TrLO_g2765</name>
</gene>
<dbReference type="Proteomes" id="UP001165122">
    <property type="component" value="Unassembled WGS sequence"/>
</dbReference>
<evidence type="ECO:0000313" key="2">
    <source>
        <dbReference type="EMBL" id="GMI18268.1"/>
    </source>
</evidence>
<dbReference type="AlphaFoldDB" id="A0A9W7FU24"/>
<evidence type="ECO:0000313" key="3">
    <source>
        <dbReference type="Proteomes" id="UP001165122"/>
    </source>
</evidence>
<comment type="caution">
    <text evidence="2">The sequence shown here is derived from an EMBL/GenBank/DDBJ whole genome shotgun (WGS) entry which is preliminary data.</text>
</comment>
<reference evidence="3" key="1">
    <citation type="journal article" date="2023" name="Commun. Biol.">
        <title>Genome analysis of Parmales, the sister group of diatoms, reveals the evolutionary specialization of diatoms from phago-mixotrophs to photoautotrophs.</title>
        <authorList>
            <person name="Ban H."/>
            <person name="Sato S."/>
            <person name="Yoshikawa S."/>
            <person name="Yamada K."/>
            <person name="Nakamura Y."/>
            <person name="Ichinomiya M."/>
            <person name="Sato N."/>
            <person name="Blanc-Mathieu R."/>
            <person name="Endo H."/>
            <person name="Kuwata A."/>
            <person name="Ogata H."/>
        </authorList>
    </citation>
    <scope>NUCLEOTIDE SEQUENCE [LARGE SCALE GENOMIC DNA]</scope>
    <source>
        <strain evidence="3">NIES 3700</strain>
    </source>
</reference>
<organism evidence="2 3">
    <name type="scientific">Triparma laevis f. longispina</name>
    <dbReference type="NCBI Taxonomy" id="1714387"/>
    <lineage>
        <taxon>Eukaryota</taxon>
        <taxon>Sar</taxon>
        <taxon>Stramenopiles</taxon>
        <taxon>Ochrophyta</taxon>
        <taxon>Bolidophyceae</taxon>
        <taxon>Parmales</taxon>
        <taxon>Triparmaceae</taxon>
        <taxon>Triparma</taxon>
    </lineage>
</organism>
<proteinExistence type="predicted"/>
<evidence type="ECO:0000256" key="1">
    <source>
        <dbReference type="SAM" id="MobiDB-lite"/>
    </source>
</evidence>
<protein>
    <submittedName>
        <fullName evidence="2">Uncharacterized protein</fullName>
    </submittedName>
</protein>
<name>A0A9W7FU24_9STRA</name>
<keyword evidence="3" id="KW-1185">Reference proteome</keyword>
<feature type="region of interest" description="Disordered" evidence="1">
    <location>
        <begin position="21"/>
        <end position="98"/>
    </location>
</feature>
<dbReference type="EMBL" id="BRXW01000328">
    <property type="protein sequence ID" value="GMI18268.1"/>
    <property type="molecule type" value="Genomic_DNA"/>
</dbReference>